<dbReference type="GO" id="GO:0001709">
    <property type="term" value="P:cell fate determination"/>
    <property type="evidence" value="ECO:0007669"/>
    <property type="project" value="TreeGrafter"/>
</dbReference>
<dbReference type="Proteomes" id="UP000324897">
    <property type="component" value="Unassembled WGS sequence"/>
</dbReference>
<comment type="caution">
    <text evidence="4">The sequence shown here is derived from an EMBL/GenBank/DDBJ whole genome shotgun (WGS) entry which is preliminary data.</text>
</comment>
<name>A0A5J9U121_9POAL</name>
<proteinExistence type="predicted"/>
<organism evidence="4 5">
    <name type="scientific">Eragrostis curvula</name>
    <name type="common">weeping love grass</name>
    <dbReference type="NCBI Taxonomy" id="38414"/>
    <lineage>
        <taxon>Eukaryota</taxon>
        <taxon>Viridiplantae</taxon>
        <taxon>Streptophyta</taxon>
        <taxon>Embryophyta</taxon>
        <taxon>Tracheophyta</taxon>
        <taxon>Spermatophyta</taxon>
        <taxon>Magnoliopsida</taxon>
        <taxon>Liliopsida</taxon>
        <taxon>Poales</taxon>
        <taxon>Poaceae</taxon>
        <taxon>PACMAD clade</taxon>
        <taxon>Chloridoideae</taxon>
        <taxon>Eragrostideae</taxon>
        <taxon>Eragrostidinae</taxon>
        <taxon>Eragrostis</taxon>
    </lineage>
</organism>
<dbReference type="EMBL" id="RWGY01000030">
    <property type="protein sequence ID" value="TVU16848.1"/>
    <property type="molecule type" value="Genomic_DNA"/>
</dbReference>
<dbReference type="Pfam" id="PF24068">
    <property type="entry name" value="TPD1_C"/>
    <property type="match status" value="1"/>
</dbReference>
<evidence type="ECO:0000256" key="2">
    <source>
        <dbReference type="SAM" id="MobiDB-lite"/>
    </source>
</evidence>
<sequence>MAYLAKAVTLLILTILIVYHVQAEGLSVVRHPQEKTGKIVEEQPEYRVTIKNDCSCPQADVKVRCYGVDTVEDLDKSKIHPLDDERCIIAEGKPIPKGAAVIFTYAFQTPQDFPVVSAKPRHDIPNNIQVEASPELMCPGGGSGLEAEVQSAYCSVAGLALAVLVVCPVEQASAAIPAPQGKEGKGPPSEHHVAMPSQLELGGDVVGPAH</sequence>
<dbReference type="OrthoDB" id="603213at2759"/>
<feature type="compositionally biased region" description="Basic and acidic residues" evidence="2">
    <location>
        <begin position="182"/>
        <end position="193"/>
    </location>
</feature>
<reference evidence="4 5" key="1">
    <citation type="journal article" date="2019" name="Sci. Rep.">
        <title>A high-quality genome of Eragrostis curvula grass provides insights into Poaceae evolution and supports new strategies to enhance forage quality.</title>
        <authorList>
            <person name="Carballo J."/>
            <person name="Santos B.A.C.M."/>
            <person name="Zappacosta D."/>
            <person name="Garbus I."/>
            <person name="Selva J.P."/>
            <person name="Gallo C.A."/>
            <person name="Diaz A."/>
            <person name="Albertini E."/>
            <person name="Caccamo M."/>
            <person name="Echenique V."/>
        </authorList>
    </citation>
    <scope>NUCLEOTIDE SEQUENCE [LARGE SCALE GENOMIC DNA]</scope>
    <source>
        <strain evidence="5">cv. Victoria</strain>
        <tissue evidence="4">Leaf</tissue>
    </source>
</reference>
<dbReference type="InterPro" id="IPR040361">
    <property type="entry name" value="TPD1"/>
</dbReference>
<dbReference type="AlphaFoldDB" id="A0A5J9U121"/>
<dbReference type="Gramene" id="TVU16848">
    <property type="protein sequence ID" value="TVU16848"/>
    <property type="gene ID" value="EJB05_37005"/>
</dbReference>
<keyword evidence="5" id="KW-1185">Reference proteome</keyword>
<evidence type="ECO:0000256" key="3">
    <source>
        <dbReference type="SAM" id="SignalP"/>
    </source>
</evidence>
<protein>
    <recommendedName>
        <fullName evidence="6">MD-2-related lipid-recognition domain-containing protein</fullName>
    </recommendedName>
</protein>
<dbReference type="PANTHER" id="PTHR33184">
    <property type="entry name" value="PROTEIN TAPETUM DETERMINANT 1-LIKE-RELATED"/>
    <property type="match status" value="1"/>
</dbReference>
<feature type="region of interest" description="Disordered" evidence="2">
    <location>
        <begin position="177"/>
        <end position="210"/>
    </location>
</feature>
<keyword evidence="1 3" id="KW-0732">Signal</keyword>
<evidence type="ECO:0000313" key="5">
    <source>
        <dbReference type="Proteomes" id="UP000324897"/>
    </source>
</evidence>
<gene>
    <name evidence="4" type="ORF">EJB05_37005</name>
</gene>
<dbReference type="PANTHER" id="PTHR33184:SF72">
    <property type="entry name" value="BETA-1,3-N-ACETYLGLUCOSAMINYLTRANSFERASE FAMILY PROTEIN"/>
    <property type="match status" value="1"/>
</dbReference>
<accession>A0A5J9U121</accession>
<feature type="non-terminal residue" evidence="4">
    <location>
        <position position="1"/>
    </location>
</feature>
<feature type="signal peptide" evidence="3">
    <location>
        <begin position="1"/>
        <end position="23"/>
    </location>
</feature>
<feature type="chain" id="PRO_5023817351" description="MD-2-related lipid-recognition domain-containing protein" evidence="3">
    <location>
        <begin position="24"/>
        <end position="210"/>
    </location>
</feature>
<evidence type="ECO:0000256" key="1">
    <source>
        <dbReference type="ARBA" id="ARBA00022729"/>
    </source>
</evidence>
<evidence type="ECO:0008006" key="6">
    <source>
        <dbReference type="Google" id="ProtNLM"/>
    </source>
</evidence>
<evidence type="ECO:0000313" key="4">
    <source>
        <dbReference type="EMBL" id="TVU16848.1"/>
    </source>
</evidence>